<keyword evidence="5 12" id="KW-0813">Transport</keyword>
<dbReference type="AlphaFoldDB" id="A0A939JUV9"/>
<dbReference type="EMBL" id="JAFMPP010000011">
    <property type="protein sequence ID" value="MBO0663560.1"/>
    <property type="molecule type" value="Genomic_DNA"/>
</dbReference>
<evidence type="ECO:0000256" key="5">
    <source>
        <dbReference type="ARBA" id="ARBA00022448"/>
    </source>
</evidence>
<evidence type="ECO:0000256" key="12">
    <source>
        <dbReference type="RuleBase" id="RU363101"/>
    </source>
</evidence>
<evidence type="ECO:0000256" key="10">
    <source>
        <dbReference type="ARBA" id="ARBA00022989"/>
    </source>
</evidence>
<evidence type="ECO:0000256" key="1">
    <source>
        <dbReference type="ARBA" id="ARBA00002442"/>
    </source>
</evidence>
<comment type="similarity">
    <text evidence="3 12">Belongs to the CcmD/CycX/HelD family.</text>
</comment>
<proteinExistence type="inferred from homology"/>
<dbReference type="GO" id="GO:0017004">
    <property type="term" value="P:cytochrome complex assembly"/>
    <property type="evidence" value="ECO:0007669"/>
    <property type="project" value="UniProtKB-KW"/>
</dbReference>
<evidence type="ECO:0000256" key="8">
    <source>
        <dbReference type="ARBA" id="ARBA00022692"/>
    </source>
</evidence>
<organism evidence="13 14">
    <name type="scientific">Jiella flava</name>
    <dbReference type="NCBI Taxonomy" id="2816857"/>
    <lineage>
        <taxon>Bacteria</taxon>
        <taxon>Pseudomonadati</taxon>
        <taxon>Pseudomonadota</taxon>
        <taxon>Alphaproteobacteria</taxon>
        <taxon>Hyphomicrobiales</taxon>
        <taxon>Aurantimonadaceae</taxon>
        <taxon>Jiella</taxon>
    </lineage>
</organism>
<comment type="function">
    <text evidence="1 12">Required for the export of heme to the periplasm for the biogenesis of c-type cytochromes.</text>
</comment>
<dbReference type="InterPro" id="IPR007078">
    <property type="entry name" value="Haem_export_protD_CcmD"/>
</dbReference>
<keyword evidence="7 12" id="KW-0997">Cell inner membrane</keyword>
<reference evidence="13" key="1">
    <citation type="submission" date="2021-03" db="EMBL/GenBank/DDBJ databases">
        <title>Whole genome sequence of Jiella sp. CQZ9-1.</title>
        <authorList>
            <person name="Tuo L."/>
        </authorList>
    </citation>
    <scope>NUCLEOTIDE SEQUENCE</scope>
    <source>
        <strain evidence="13">CQZ9-1</strain>
    </source>
</reference>
<protein>
    <recommendedName>
        <fullName evidence="4 12">Heme exporter protein D</fullName>
    </recommendedName>
</protein>
<keyword evidence="11 12" id="KW-0472">Membrane</keyword>
<evidence type="ECO:0000256" key="2">
    <source>
        <dbReference type="ARBA" id="ARBA00004377"/>
    </source>
</evidence>
<evidence type="ECO:0000256" key="6">
    <source>
        <dbReference type="ARBA" id="ARBA00022475"/>
    </source>
</evidence>
<evidence type="ECO:0000256" key="7">
    <source>
        <dbReference type="ARBA" id="ARBA00022519"/>
    </source>
</evidence>
<dbReference type="GO" id="GO:0005886">
    <property type="term" value="C:plasma membrane"/>
    <property type="evidence" value="ECO:0007669"/>
    <property type="project" value="UniProtKB-SubCell"/>
</dbReference>
<keyword evidence="6 12" id="KW-1003">Cell membrane</keyword>
<comment type="caution">
    <text evidence="13">The sequence shown here is derived from an EMBL/GenBank/DDBJ whole genome shotgun (WGS) entry which is preliminary data.</text>
</comment>
<name>A0A939JUV9_9HYPH</name>
<evidence type="ECO:0000256" key="9">
    <source>
        <dbReference type="ARBA" id="ARBA00022748"/>
    </source>
</evidence>
<sequence>MQSEYFAFITAAYGISAVAIAGLFAWILLDARTQRRALKTLEARGIRRRSEVGGRAGQDTEAAK</sequence>
<comment type="subcellular location">
    <subcellularLocation>
        <location evidence="2 12">Cell inner membrane</location>
        <topology evidence="2 12">Single-pass membrane protein</topology>
    </subcellularLocation>
</comment>
<evidence type="ECO:0000313" key="13">
    <source>
        <dbReference type="EMBL" id="MBO0663560.1"/>
    </source>
</evidence>
<evidence type="ECO:0000256" key="3">
    <source>
        <dbReference type="ARBA" id="ARBA00008741"/>
    </source>
</evidence>
<dbReference type="RefSeq" id="WP_207258371.1">
    <property type="nucleotide sequence ID" value="NZ_JAFMPP010000011.1"/>
</dbReference>
<accession>A0A939JUV9</accession>
<keyword evidence="8 12" id="KW-0812">Transmembrane</keyword>
<evidence type="ECO:0000256" key="4">
    <source>
        <dbReference type="ARBA" id="ARBA00016461"/>
    </source>
</evidence>
<dbReference type="Proteomes" id="UP000664122">
    <property type="component" value="Unassembled WGS sequence"/>
</dbReference>
<dbReference type="Pfam" id="PF04995">
    <property type="entry name" value="CcmD"/>
    <property type="match status" value="1"/>
</dbReference>
<keyword evidence="10 12" id="KW-1133">Transmembrane helix</keyword>
<keyword evidence="9 12" id="KW-0201">Cytochrome c-type biogenesis</keyword>
<gene>
    <name evidence="13" type="primary">ccmD</name>
    <name evidence="13" type="ORF">J1C48_13300</name>
</gene>
<feature type="transmembrane region" description="Helical" evidence="12">
    <location>
        <begin position="6"/>
        <end position="29"/>
    </location>
</feature>
<dbReference type="GO" id="GO:0015886">
    <property type="term" value="P:heme transport"/>
    <property type="evidence" value="ECO:0007669"/>
    <property type="project" value="InterPro"/>
</dbReference>
<dbReference type="NCBIfam" id="TIGR03141">
    <property type="entry name" value="cytochro_ccmD"/>
    <property type="match status" value="1"/>
</dbReference>
<evidence type="ECO:0000256" key="11">
    <source>
        <dbReference type="ARBA" id="ARBA00023136"/>
    </source>
</evidence>
<evidence type="ECO:0000313" key="14">
    <source>
        <dbReference type="Proteomes" id="UP000664122"/>
    </source>
</evidence>
<keyword evidence="14" id="KW-1185">Reference proteome</keyword>